<evidence type="ECO:0000313" key="1">
    <source>
        <dbReference type="EMBL" id="KAF9475175.1"/>
    </source>
</evidence>
<organism evidence="1 2">
    <name type="scientific">Pholiota conissans</name>
    <dbReference type="NCBI Taxonomy" id="109636"/>
    <lineage>
        <taxon>Eukaryota</taxon>
        <taxon>Fungi</taxon>
        <taxon>Dikarya</taxon>
        <taxon>Basidiomycota</taxon>
        <taxon>Agaricomycotina</taxon>
        <taxon>Agaricomycetes</taxon>
        <taxon>Agaricomycetidae</taxon>
        <taxon>Agaricales</taxon>
        <taxon>Agaricineae</taxon>
        <taxon>Strophariaceae</taxon>
        <taxon>Pholiota</taxon>
    </lineage>
</organism>
<gene>
    <name evidence="1" type="ORF">BDN70DRAFT_936092</name>
</gene>
<keyword evidence="2" id="KW-1185">Reference proteome</keyword>
<dbReference type="Proteomes" id="UP000807469">
    <property type="component" value="Unassembled WGS sequence"/>
</dbReference>
<dbReference type="AlphaFoldDB" id="A0A9P5YWH3"/>
<comment type="caution">
    <text evidence="1">The sequence shown here is derived from an EMBL/GenBank/DDBJ whole genome shotgun (WGS) entry which is preliminary data.</text>
</comment>
<evidence type="ECO:0000313" key="2">
    <source>
        <dbReference type="Proteomes" id="UP000807469"/>
    </source>
</evidence>
<sequence length="264" mass="28688">MTPTESSDASLKVHSGTDAVHVTGPVDIVPIALFTVIPPGPFAFALAPPSARSSLRLLGLNSMLFDPIFIHTSPSPTSTHIPPLTHSPLSTLNLKIYRATLPPSIIDYRLSAISGQDGIPSYVTHHAISKISHVASWVQIDVVKSLVARTYFRIHMQRRIPPPSHSLSLRLRHESHIVSPFTHRTLIIARMVIPPSIPSLSDLALANYTLLFFSSTHTPSVPPSPSQTPIAHVHATVRTPASQASIMHCGEIGRYRILYAANSD</sequence>
<protein>
    <submittedName>
        <fullName evidence="1">Uncharacterized protein</fullName>
    </submittedName>
</protein>
<proteinExistence type="predicted"/>
<name>A0A9P5YWH3_9AGAR</name>
<accession>A0A9P5YWH3</accession>
<reference evidence="1" key="1">
    <citation type="submission" date="2020-11" db="EMBL/GenBank/DDBJ databases">
        <authorList>
            <consortium name="DOE Joint Genome Institute"/>
            <person name="Ahrendt S."/>
            <person name="Riley R."/>
            <person name="Andreopoulos W."/>
            <person name="Labutti K."/>
            <person name="Pangilinan J."/>
            <person name="Ruiz-Duenas F.J."/>
            <person name="Barrasa J.M."/>
            <person name="Sanchez-Garcia M."/>
            <person name="Camarero S."/>
            <person name="Miyauchi S."/>
            <person name="Serrano A."/>
            <person name="Linde D."/>
            <person name="Babiker R."/>
            <person name="Drula E."/>
            <person name="Ayuso-Fernandez I."/>
            <person name="Pacheco R."/>
            <person name="Padilla G."/>
            <person name="Ferreira P."/>
            <person name="Barriuso J."/>
            <person name="Kellner H."/>
            <person name="Castanera R."/>
            <person name="Alfaro M."/>
            <person name="Ramirez L."/>
            <person name="Pisabarro A.G."/>
            <person name="Kuo A."/>
            <person name="Tritt A."/>
            <person name="Lipzen A."/>
            <person name="He G."/>
            <person name="Yan M."/>
            <person name="Ng V."/>
            <person name="Cullen D."/>
            <person name="Martin F."/>
            <person name="Rosso M.-N."/>
            <person name="Henrissat B."/>
            <person name="Hibbett D."/>
            <person name="Martinez A.T."/>
            <person name="Grigoriev I.V."/>
        </authorList>
    </citation>
    <scope>NUCLEOTIDE SEQUENCE</scope>
    <source>
        <strain evidence="1">CIRM-BRFM 674</strain>
    </source>
</reference>
<dbReference type="EMBL" id="MU155344">
    <property type="protein sequence ID" value="KAF9475175.1"/>
    <property type="molecule type" value="Genomic_DNA"/>
</dbReference>